<sequence>MLSRFKMTPLEISQALLRLDDKLSIDDLKAISKQLPSPEEVARMKDFQDISKLAKADQYLSAIMTIPRLPQRLECMIYRQKLELEIEEIRPDLKMVHDACKELRVSARFKLTLRAILTVGNALNGSSFRGGACGFRLEALVKMKETRTAKGTSECPTLLHYVARVLIRTDPSLTLFIDEMPSVESAARISFPTLQQNVQSLLTSLDKVKEEISLLKQIPHTLR</sequence>
<dbReference type="InterPro" id="IPR051425">
    <property type="entry name" value="Formin_Homology"/>
</dbReference>
<evidence type="ECO:0000313" key="3">
    <source>
        <dbReference type="Proteomes" id="UP000823399"/>
    </source>
</evidence>
<dbReference type="PANTHER" id="PTHR45725">
    <property type="entry name" value="FORMIN HOMOLOGY 2 FAMILY MEMBER"/>
    <property type="match status" value="1"/>
</dbReference>
<dbReference type="RefSeq" id="XP_041291174.1">
    <property type="nucleotide sequence ID" value="XM_041428818.1"/>
</dbReference>
<reference evidence="2" key="1">
    <citation type="journal article" date="2020" name="New Phytol.">
        <title>Comparative genomics reveals dynamic genome evolution in host specialist ectomycorrhizal fungi.</title>
        <authorList>
            <person name="Lofgren L.A."/>
            <person name="Nguyen N.H."/>
            <person name="Vilgalys R."/>
            <person name="Ruytinx J."/>
            <person name="Liao H.L."/>
            <person name="Branco S."/>
            <person name="Kuo A."/>
            <person name="LaButti K."/>
            <person name="Lipzen A."/>
            <person name="Andreopoulos W."/>
            <person name="Pangilinan J."/>
            <person name="Riley R."/>
            <person name="Hundley H."/>
            <person name="Na H."/>
            <person name="Barry K."/>
            <person name="Grigoriev I.V."/>
            <person name="Stajich J.E."/>
            <person name="Kennedy P.G."/>
        </authorList>
    </citation>
    <scope>NUCLEOTIDE SEQUENCE</scope>
    <source>
        <strain evidence="2">FC423</strain>
    </source>
</reference>
<dbReference type="InterPro" id="IPR042201">
    <property type="entry name" value="FH2_Formin_sf"/>
</dbReference>
<gene>
    <name evidence="2" type="ORF">F5147DRAFT_245959</name>
</gene>
<evidence type="ECO:0000313" key="2">
    <source>
        <dbReference type="EMBL" id="KAG2105124.1"/>
    </source>
</evidence>
<protein>
    <recommendedName>
        <fullName evidence="1">FH2 domain-containing protein</fullName>
    </recommendedName>
</protein>
<dbReference type="OrthoDB" id="1668162at2759"/>
<organism evidence="2 3">
    <name type="scientific">Suillus discolor</name>
    <dbReference type="NCBI Taxonomy" id="1912936"/>
    <lineage>
        <taxon>Eukaryota</taxon>
        <taxon>Fungi</taxon>
        <taxon>Dikarya</taxon>
        <taxon>Basidiomycota</taxon>
        <taxon>Agaricomycotina</taxon>
        <taxon>Agaricomycetes</taxon>
        <taxon>Agaricomycetidae</taxon>
        <taxon>Boletales</taxon>
        <taxon>Suillineae</taxon>
        <taxon>Suillaceae</taxon>
        <taxon>Suillus</taxon>
    </lineage>
</organism>
<dbReference type="PANTHER" id="PTHR45725:SF1">
    <property type="entry name" value="DISHEVELLED ASSOCIATED ACTIVATOR OF MORPHOGENESIS, ISOFORM D"/>
    <property type="match status" value="1"/>
</dbReference>
<accession>A0A9P7F571</accession>
<dbReference type="Proteomes" id="UP000823399">
    <property type="component" value="Unassembled WGS sequence"/>
</dbReference>
<dbReference type="GeneID" id="64691077"/>
<dbReference type="SUPFAM" id="SSF101447">
    <property type="entry name" value="Formin homology 2 domain (FH2 domain)"/>
    <property type="match status" value="1"/>
</dbReference>
<dbReference type="Gene3D" id="1.20.58.2220">
    <property type="entry name" value="Formin, FH2 domain"/>
    <property type="match status" value="1"/>
</dbReference>
<name>A0A9P7F571_9AGAM</name>
<evidence type="ECO:0000259" key="1">
    <source>
        <dbReference type="PROSITE" id="PS51444"/>
    </source>
</evidence>
<feature type="domain" description="FH2" evidence="1">
    <location>
        <begin position="1"/>
        <end position="223"/>
    </location>
</feature>
<dbReference type="InterPro" id="IPR015425">
    <property type="entry name" value="FH2_Formin"/>
</dbReference>
<keyword evidence="3" id="KW-1185">Reference proteome</keyword>
<dbReference type="EMBL" id="JABBWM010000039">
    <property type="protein sequence ID" value="KAG2105124.1"/>
    <property type="molecule type" value="Genomic_DNA"/>
</dbReference>
<dbReference type="Pfam" id="PF02181">
    <property type="entry name" value="FH2"/>
    <property type="match status" value="1"/>
</dbReference>
<dbReference type="AlphaFoldDB" id="A0A9P7F571"/>
<comment type="caution">
    <text evidence="2">The sequence shown here is derived from an EMBL/GenBank/DDBJ whole genome shotgun (WGS) entry which is preliminary data.</text>
</comment>
<dbReference type="PROSITE" id="PS51444">
    <property type="entry name" value="FH2"/>
    <property type="match status" value="1"/>
</dbReference>
<proteinExistence type="predicted"/>